<evidence type="ECO:0000313" key="4">
    <source>
        <dbReference type="Proteomes" id="UP001281447"/>
    </source>
</evidence>
<dbReference type="SUPFAM" id="SSF49785">
    <property type="entry name" value="Galactose-binding domain-like"/>
    <property type="match status" value="1"/>
</dbReference>
<dbReference type="InterPro" id="IPR013783">
    <property type="entry name" value="Ig-like_fold"/>
</dbReference>
<evidence type="ECO:0000259" key="1">
    <source>
        <dbReference type="PROSITE" id="PS50022"/>
    </source>
</evidence>
<dbReference type="EMBL" id="JAWDIP010000003">
    <property type="protein sequence ID" value="MDY0393870.1"/>
    <property type="molecule type" value="Genomic_DNA"/>
</dbReference>
<dbReference type="Pfam" id="PF00754">
    <property type="entry name" value="F5_F8_type_C"/>
    <property type="match status" value="1"/>
</dbReference>
<dbReference type="Proteomes" id="UP001281447">
    <property type="component" value="Unassembled WGS sequence"/>
</dbReference>
<dbReference type="PROSITE" id="PS50853">
    <property type="entry name" value="FN3"/>
    <property type="match status" value="1"/>
</dbReference>
<evidence type="ECO:0000313" key="3">
    <source>
        <dbReference type="EMBL" id="MDY0393870.1"/>
    </source>
</evidence>
<organism evidence="3 4">
    <name type="scientific">Tigheibacillus halophilus</name>
    <dbReference type="NCBI Taxonomy" id="361280"/>
    <lineage>
        <taxon>Bacteria</taxon>
        <taxon>Bacillati</taxon>
        <taxon>Bacillota</taxon>
        <taxon>Bacilli</taxon>
        <taxon>Bacillales</taxon>
        <taxon>Bacillaceae</taxon>
        <taxon>Tigheibacillus</taxon>
    </lineage>
</organism>
<dbReference type="CDD" id="cd00063">
    <property type="entry name" value="FN3"/>
    <property type="match status" value="1"/>
</dbReference>
<dbReference type="Gene3D" id="2.60.120.260">
    <property type="entry name" value="Galactose-binding domain-like"/>
    <property type="match status" value="1"/>
</dbReference>
<feature type="domain" description="F5/8 type C" evidence="1">
    <location>
        <begin position="40"/>
        <end position="169"/>
    </location>
</feature>
<comment type="caution">
    <text evidence="3">The sequence shown here is derived from an EMBL/GenBank/DDBJ whole genome shotgun (WGS) entry which is preliminary data.</text>
</comment>
<reference evidence="3 4" key="1">
    <citation type="submission" date="2023-10" db="EMBL/GenBank/DDBJ databases">
        <title>Virgibacillus halophilus 5B73C genome.</title>
        <authorList>
            <person name="Miliotis G."/>
            <person name="Sengupta P."/>
            <person name="Hameed A."/>
            <person name="Chuvochina M."/>
            <person name="Mcdonagh F."/>
            <person name="Simpson A.C."/>
            <person name="Singh N.K."/>
            <person name="Rekha P.D."/>
            <person name="Raman K."/>
            <person name="Hugenholtz P."/>
            <person name="Venkateswaran K."/>
        </authorList>
    </citation>
    <scope>NUCLEOTIDE SEQUENCE [LARGE SCALE GENOMIC DNA]</scope>
    <source>
        <strain evidence="3 4">5B73C</strain>
    </source>
</reference>
<keyword evidence="4" id="KW-1185">Reference proteome</keyword>
<dbReference type="SUPFAM" id="SSF49265">
    <property type="entry name" value="Fibronectin type III"/>
    <property type="match status" value="1"/>
</dbReference>
<sequence>MFSIQKVKKEPFYIHADLENDTSYTYQVRAVNTKGASDWSKEITVKTKQDRYRNVPRNMTAKASSEEGGQEAVNAVDGKENTVWHTDWNSGNKPPHTFEIDMKLAYQLDKFEYQPRTDAGNGTILKYNLDVSMDGKTYKNIVKDGTFDRNGHLKTIDFDEPVNARYIKLTITDAVGGIWLRAGIQTVQKRIKRKVGLLGRIFLTVQAVRSVKTI</sequence>
<name>A0ABU5C3W1_9BACI</name>
<protein>
    <submittedName>
        <fullName evidence="3">Discoidin domain-containing protein</fullName>
    </submittedName>
</protein>
<dbReference type="InterPro" id="IPR036116">
    <property type="entry name" value="FN3_sf"/>
</dbReference>
<dbReference type="PROSITE" id="PS50022">
    <property type="entry name" value="FA58C_3"/>
    <property type="match status" value="1"/>
</dbReference>
<accession>A0ABU5C3W1</accession>
<feature type="domain" description="Fibronectin type-III" evidence="2">
    <location>
        <begin position="1"/>
        <end position="50"/>
    </location>
</feature>
<dbReference type="InterPro" id="IPR000421">
    <property type="entry name" value="FA58C"/>
</dbReference>
<dbReference type="Gene3D" id="2.60.40.10">
    <property type="entry name" value="Immunoglobulins"/>
    <property type="match status" value="1"/>
</dbReference>
<dbReference type="InterPro" id="IPR003961">
    <property type="entry name" value="FN3_dom"/>
</dbReference>
<proteinExistence type="predicted"/>
<dbReference type="InterPro" id="IPR008979">
    <property type="entry name" value="Galactose-bd-like_sf"/>
</dbReference>
<evidence type="ECO:0000259" key="2">
    <source>
        <dbReference type="PROSITE" id="PS50853"/>
    </source>
</evidence>
<gene>
    <name evidence="3" type="ORF">RWE15_04590</name>
</gene>